<organism evidence="2 3">
    <name type="scientific">Solanum pinnatisectum</name>
    <name type="common">tansyleaf nightshade</name>
    <dbReference type="NCBI Taxonomy" id="50273"/>
    <lineage>
        <taxon>Eukaryota</taxon>
        <taxon>Viridiplantae</taxon>
        <taxon>Streptophyta</taxon>
        <taxon>Embryophyta</taxon>
        <taxon>Tracheophyta</taxon>
        <taxon>Spermatophyta</taxon>
        <taxon>Magnoliopsida</taxon>
        <taxon>eudicotyledons</taxon>
        <taxon>Gunneridae</taxon>
        <taxon>Pentapetalae</taxon>
        <taxon>asterids</taxon>
        <taxon>lamiids</taxon>
        <taxon>Solanales</taxon>
        <taxon>Solanaceae</taxon>
        <taxon>Solanoideae</taxon>
        <taxon>Solaneae</taxon>
        <taxon>Solanum</taxon>
    </lineage>
</organism>
<dbReference type="InterPro" id="IPR053151">
    <property type="entry name" value="RNase_H-like"/>
</dbReference>
<dbReference type="GO" id="GO:0003676">
    <property type="term" value="F:nucleic acid binding"/>
    <property type="evidence" value="ECO:0007669"/>
    <property type="project" value="InterPro"/>
</dbReference>
<dbReference type="PANTHER" id="PTHR47723:SF23">
    <property type="entry name" value="REVERSE TRANSCRIPTASE-LIKE PROTEIN"/>
    <property type="match status" value="1"/>
</dbReference>
<dbReference type="InterPro" id="IPR036397">
    <property type="entry name" value="RNaseH_sf"/>
</dbReference>
<dbReference type="PANTHER" id="PTHR47723">
    <property type="entry name" value="OS05G0353850 PROTEIN"/>
    <property type="match status" value="1"/>
</dbReference>
<proteinExistence type="predicted"/>
<evidence type="ECO:0000313" key="3">
    <source>
        <dbReference type="Proteomes" id="UP001311915"/>
    </source>
</evidence>
<accession>A0AAV9MIX5</accession>
<dbReference type="Proteomes" id="UP001311915">
    <property type="component" value="Unassembled WGS sequence"/>
</dbReference>
<dbReference type="EMBL" id="JAWPEI010000001">
    <property type="protein sequence ID" value="KAK4736692.1"/>
    <property type="molecule type" value="Genomic_DNA"/>
</dbReference>
<dbReference type="Pfam" id="PF13456">
    <property type="entry name" value="RVT_3"/>
    <property type="match status" value="1"/>
</dbReference>
<evidence type="ECO:0000259" key="1">
    <source>
        <dbReference type="Pfam" id="PF13456"/>
    </source>
</evidence>
<reference evidence="2 3" key="1">
    <citation type="submission" date="2023-10" db="EMBL/GenBank/DDBJ databases">
        <title>Genome-Wide Identification Analysis in wild type Solanum Pinnatisectum Reveals Some Genes Defensing Phytophthora Infestans.</title>
        <authorList>
            <person name="Sun C."/>
        </authorList>
    </citation>
    <scope>NUCLEOTIDE SEQUENCE [LARGE SCALE GENOMIC DNA]</scope>
    <source>
        <strain evidence="2">LQN</strain>
        <tissue evidence="2">Leaf</tissue>
    </source>
</reference>
<dbReference type="CDD" id="cd06222">
    <property type="entry name" value="RNase_H_like"/>
    <property type="match status" value="1"/>
</dbReference>
<protein>
    <recommendedName>
        <fullName evidence="1">RNase H type-1 domain-containing protein</fullName>
    </recommendedName>
</protein>
<dbReference type="InterPro" id="IPR012337">
    <property type="entry name" value="RNaseH-like_sf"/>
</dbReference>
<keyword evidence="3" id="KW-1185">Reference proteome</keyword>
<dbReference type="InterPro" id="IPR002156">
    <property type="entry name" value="RNaseH_domain"/>
</dbReference>
<comment type="caution">
    <text evidence="2">The sequence shown here is derived from an EMBL/GenBank/DDBJ whole genome shotgun (WGS) entry which is preliminary data.</text>
</comment>
<sequence length="94" mass="10932">MRRGLQLAVNHSLTPLEINFDSVETIQMLTEHNNNYLYENIVVKFRYLMQKLKITKIAHVVREQNRATDILANEGTKVAFFDEPNVLLVPPMYA</sequence>
<dbReference type="GO" id="GO:0004523">
    <property type="term" value="F:RNA-DNA hybrid ribonuclease activity"/>
    <property type="evidence" value="ECO:0007669"/>
    <property type="project" value="InterPro"/>
</dbReference>
<dbReference type="InterPro" id="IPR044730">
    <property type="entry name" value="RNase_H-like_dom_plant"/>
</dbReference>
<dbReference type="SUPFAM" id="SSF53098">
    <property type="entry name" value="Ribonuclease H-like"/>
    <property type="match status" value="1"/>
</dbReference>
<dbReference type="Gene3D" id="3.30.420.10">
    <property type="entry name" value="Ribonuclease H-like superfamily/Ribonuclease H"/>
    <property type="match status" value="1"/>
</dbReference>
<name>A0AAV9MIX5_9SOLN</name>
<dbReference type="AlphaFoldDB" id="A0AAV9MIX5"/>
<feature type="domain" description="RNase H type-1" evidence="1">
    <location>
        <begin position="2"/>
        <end position="74"/>
    </location>
</feature>
<gene>
    <name evidence="2" type="ORF">R3W88_000389</name>
</gene>
<evidence type="ECO:0000313" key="2">
    <source>
        <dbReference type="EMBL" id="KAK4736692.1"/>
    </source>
</evidence>